<dbReference type="EMBL" id="CAJVQC010019386">
    <property type="protein sequence ID" value="CAG8700877.1"/>
    <property type="molecule type" value="Genomic_DNA"/>
</dbReference>
<accession>A0ACA9PHJ9</accession>
<protein>
    <submittedName>
        <fullName evidence="1">6436_t:CDS:1</fullName>
    </submittedName>
</protein>
<evidence type="ECO:0000313" key="2">
    <source>
        <dbReference type="Proteomes" id="UP000789920"/>
    </source>
</evidence>
<name>A0ACA9PHJ9_9GLOM</name>
<reference evidence="1" key="1">
    <citation type="submission" date="2021-06" db="EMBL/GenBank/DDBJ databases">
        <authorList>
            <person name="Kallberg Y."/>
            <person name="Tangrot J."/>
            <person name="Rosling A."/>
        </authorList>
    </citation>
    <scope>NUCLEOTIDE SEQUENCE</scope>
    <source>
        <strain evidence="1">MA461A</strain>
    </source>
</reference>
<feature type="non-terminal residue" evidence="1">
    <location>
        <position position="1"/>
    </location>
</feature>
<organism evidence="1 2">
    <name type="scientific">Racocetra persica</name>
    <dbReference type="NCBI Taxonomy" id="160502"/>
    <lineage>
        <taxon>Eukaryota</taxon>
        <taxon>Fungi</taxon>
        <taxon>Fungi incertae sedis</taxon>
        <taxon>Mucoromycota</taxon>
        <taxon>Glomeromycotina</taxon>
        <taxon>Glomeromycetes</taxon>
        <taxon>Diversisporales</taxon>
        <taxon>Gigasporaceae</taxon>
        <taxon>Racocetra</taxon>
    </lineage>
</organism>
<evidence type="ECO:0000313" key="1">
    <source>
        <dbReference type="EMBL" id="CAG8700877.1"/>
    </source>
</evidence>
<keyword evidence="2" id="KW-1185">Reference proteome</keyword>
<proteinExistence type="predicted"/>
<gene>
    <name evidence="1" type="ORF">RPERSI_LOCUS10021</name>
</gene>
<comment type="caution">
    <text evidence="1">The sequence shown here is derived from an EMBL/GenBank/DDBJ whole genome shotgun (WGS) entry which is preliminary data.</text>
</comment>
<dbReference type="Proteomes" id="UP000789920">
    <property type="component" value="Unassembled WGS sequence"/>
</dbReference>
<sequence length="70" mass="7622">VVTSLEEQHRASSHALLQEFAAKLKSYNFACKAIAMRGDARDEIVRKVVEINADALVVGSRGLGALKRLV</sequence>